<organism evidence="2 3">
    <name type="scientific">Aspergillus aculeatus (strain ATCC 16872 / CBS 172.66 / WB 5094)</name>
    <dbReference type="NCBI Taxonomy" id="690307"/>
    <lineage>
        <taxon>Eukaryota</taxon>
        <taxon>Fungi</taxon>
        <taxon>Dikarya</taxon>
        <taxon>Ascomycota</taxon>
        <taxon>Pezizomycotina</taxon>
        <taxon>Eurotiomycetes</taxon>
        <taxon>Eurotiomycetidae</taxon>
        <taxon>Eurotiales</taxon>
        <taxon>Aspergillaceae</taxon>
        <taxon>Aspergillus</taxon>
        <taxon>Aspergillus subgen. Circumdati</taxon>
    </lineage>
</organism>
<dbReference type="Proteomes" id="UP000184546">
    <property type="component" value="Unassembled WGS sequence"/>
</dbReference>
<comment type="similarity">
    <text evidence="1">Belongs to the asaB hydroxylase/desaturase family.</text>
</comment>
<dbReference type="NCBIfam" id="NF041278">
    <property type="entry name" value="CmcJ_NvfI_EfuI"/>
    <property type="match status" value="1"/>
</dbReference>
<dbReference type="PANTHER" id="PTHR34598:SF3">
    <property type="entry name" value="OXIDOREDUCTASE AN1597"/>
    <property type="match status" value="1"/>
</dbReference>
<dbReference type="InterPro" id="IPR044053">
    <property type="entry name" value="AsaB-like"/>
</dbReference>
<evidence type="ECO:0000256" key="1">
    <source>
        <dbReference type="ARBA" id="ARBA00023604"/>
    </source>
</evidence>
<keyword evidence="3" id="KW-1185">Reference proteome</keyword>
<evidence type="ECO:0000313" key="3">
    <source>
        <dbReference type="Proteomes" id="UP000184546"/>
    </source>
</evidence>
<evidence type="ECO:0000313" key="2">
    <source>
        <dbReference type="EMBL" id="OJJ99569.1"/>
    </source>
</evidence>
<dbReference type="GeneID" id="30976406"/>
<dbReference type="PANTHER" id="PTHR34598">
    <property type="entry name" value="BLL6449 PROTEIN"/>
    <property type="match status" value="1"/>
</dbReference>
<gene>
    <name evidence="2" type="ORF">ASPACDRAFT_52276</name>
</gene>
<accession>A0A1L9WTH5</accession>
<dbReference type="VEuPathDB" id="FungiDB:ASPACDRAFT_52276"/>
<reference evidence="3" key="1">
    <citation type="journal article" date="2017" name="Genome Biol.">
        <title>Comparative genomics reveals high biological diversity and specific adaptations in the industrially and medically important fungal genus Aspergillus.</title>
        <authorList>
            <person name="de Vries R.P."/>
            <person name="Riley R."/>
            <person name="Wiebenga A."/>
            <person name="Aguilar-Osorio G."/>
            <person name="Amillis S."/>
            <person name="Uchima C.A."/>
            <person name="Anderluh G."/>
            <person name="Asadollahi M."/>
            <person name="Askin M."/>
            <person name="Barry K."/>
            <person name="Battaglia E."/>
            <person name="Bayram O."/>
            <person name="Benocci T."/>
            <person name="Braus-Stromeyer S.A."/>
            <person name="Caldana C."/>
            <person name="Canovas D."/>
            <person name="Cerqueira G.C."/>
            <person name="Chen F."/>
            <person name="Chen W."/>
            <person name="Choi C."/>
            <person name="Clum A."/>
            <person name="Dos Santos R.A."/>
            <person name="Damasio A.R."/>
            <person name="Diallinas G."/>
            <person name="Emri T."/>
            <person name="Fekete E."/>
            <person name="Flipphi M."/>
            <person name="Freyberg S."/>
            <person name="Gallo A."/>
            <person name="Gournas C."/>
            <person name="Habgood R."/>
            <person name="Hainaut M."/>
            <person name="Harispe M.L."/>
            <person name="Henrissat B."/>
            <person name="Hilden K.S."/>
            <person name="Hope R."/>
            <person name="Hossain A."/>
            <person name="Karabika E."/>
            <person name="Karaffa L."/>
            <person name="Karanyi Z."/>
            <person name="Krasevec N."/>
            <person name="Kuo A."/>
            <person name="Kusch H."/>
            <person name="LaButti K."/>
            <person name="Lagendijk E.L."/>
            <person name="Lapidus A."/>
            <person name="Levasseur A."/>
            <person name="Lindquist E."/>
            <person name="Lipzen A."/>
            <person name="Logrieco A.F."/>
            <person name="MacCabe A."/>
            <person name="Maekelae M.R."/>
            <person name="Malavazi I."/>
            <person name="Melin P."/>
            <person name="Meyer V."/>
            <person name="Mielnichuk N."/>
            <person name="Miskei M."/>
            <person name="Molnar A.P."/>
            <person name="Mule G."/>
            <person name="Ngan C.Y."/>
            <person name="Orejas M."/>
            <person name="Orosz E."/>
            <person name="Ouedraogo J.P."/>
            <person name="Overkamp K.M."/>
            <person name="Park H.-S."/>
            <person name="Perrone G."/>
            <person name="Piumi F."/>
            <person name="Punt P.J."/>
            <person name="Ram A.F."/>
            <person name="Ramon A."/>
            <person name="Rauscher S."/>
            <person name="Record E."/>
            <person name="Riano-Pachon D.M."/>
            <person name="Robert V."/>
            <person name="Roehrig J."/>
            <person name="Ruller R."/>
            <person name="Salamov A."/>
            <person name="Salih N.S."/>
            <person name="Samson R.A."/>
            <person name="Sandor E."/>
            <person name="Sanguinetti M."/>
            <person name="Schuetze T."/>
            <person name="Sepcic K."/>
            <person name="Shelest E."/>
            <person name="Sherlock G."/>
            <person name="Sophianopoulou V."/>
            <person name="Squina F.M."/>
            <person name="Sun H."/>
            <person name="Susca A."/>
            <person name="Todd R.B."/>
            <person name="Tsang A."/>
            <person name="Unkles S.E."/>
            <person name="van de Wiele N."/>
            <person name="van Rossen-Uffink D."/>
            <person name="Oliveira J.V."/>
            <person name="Vesth T.C."/>
            <person name="Visser J."/>
            <person name="Yu J.-H."/>
            <person name="Zhou M."/>
            <person name="Andersen M.R."/>
            <person name="Archer D.B."/>
            <person name="Baker S.E."/>
            <person name="Benoit I."/>
            <person name="Brakhage A.A."/>
            <person name="Braus G.H."/>
            <person name="Fischer R."/>
            <person name="Frisvad J.C."/>
            <person name="Goldman G.H."/>
            <person name="Houbraken J."/>
            <person name="Oakley B."/>
            <person name="Pocsi I."/>
            <person name="Scazzocchio C."/>
            <person name="Seiboth B."/>
            <person name="vanKuyk P.A."/>
            <person name="Wortman J."/>
            <person name="Dyer P.S."/>
            <person name="Grigoriev I.V."/>
        </authorList>
    </citation>
    <scope>NUCLEOTIDE SEQUENCE [LARGE SCALE GENOMIC DNA]</scope>
    <source>
        <strain evidence="3">ATCC 16872 / CBS 172.66 / WB 5094</strain>
    </source>
</reference>
<sequence length="298" mass="33636">MPGTLVSRNTTGKVGMWNGTRDGENAYIDHANGSTNIKPPKEIDITVTDLRSVSPQPTHASKGYQVVRHTTSITPEQFLAAADTEEGKTTIETQYYPEVQRLVTEVTGAATVIPFGFRVRQQNLNAKNVFAAKSKGSSLAVAHVDRDLDNGFLRLQNVVGAEEAERLVRTHKRWASVNVWRSIDQAVKQWPLLLINHEKIEDWHYDTHMERLYTINDPSEAETGGKDHDTVLKFDPRYEYYFASDLDVDEALVFSSFDTDVTKVVPHGAFWDNDTPEDAPTRRSIEARSFVFWDPIEA</sequence>
<name>A0A1L9WTH5_ASPA1</name>
<dbReference type="RefSeq" id="XP_020055909.1">
    <property type="nucleotide sequence ID" value="XM_020202592.1"/>
</dbReference>
<dbReference type="AlphaFoldDB" id="A0A1L9WTH5"/>
<proteinExistence type="inferred from homology"/>
<dbReference type="OrthoDB" id="412788at2759"/>
<protein>
    <submittedName>
        <fullName evidence="2">Uncharacterized protein</fullName>
    </submittedName>
</protein>
<dbReference type="OMA" id="GAFWDNS"/>
<dbReference type="GO" id="GO:0016491">
    <property type="term" value="F:oxidoreductase activity"/>
    <property type="evidence" value="ECO:0007669"/>
    <property type="project" value="InterPro"/>
</dbReference>
<dbReference type="EMBL" id="KV878977">
    <property type="protein sequence ID" value="OJJ99569.1"/>
    <property type="molecule type" value="Genomic_DNA"/>
</dbReference>